<keyword evidence="2" id="KW-0732">Signal</keyword>
<protein>
    <submittedName>
        <fullName evidence="3">Uncharacterized protein</fullName>
    </submittedName>
</protein>
<dbReference type="RefSeq" id="WP_169381146.1">
    <property type="nucleotide sequence ID" value="NZ_JAAXLA010000014.1"/>
</dbReference>
<evidence type="ECO:0000256" key="2">
    <source>
        <dbReference type="SAM" id="SignalP"/>
    </source>
</evidence>
<sequence length="58" mass="5656">MNHTRLMPAAVLIGALLTAVPPAAAPAAGGQSAAPQPEAANRGWDDAGTTVALGALPR</sequence>
<name>A0ABX1S824_9PSEU</name>
<feature type="region of interest" description="Disordered" evidence="1">
    <location>
        <begin position="24"/>
        <end position="49"/>
    </location>
</feature>
<dbReference type="EMBL" id="JAAXLA010000014">
    <property type="protein sequence ID" value="NMH97701.1"/>
    <property type="molecule type" value="Genomic_DNA"/>
</dbReference>
<feature type="compositionally biased region" description="Low complexity" evidence="1">
    <location>
        <begin position="24"/>
        <end position="40"/>
    </location>
</feature>
<feature type="signal peptide" evidence="2">
    <location>
        <begin position="1"/>
        <end position="24"/>
    </location>
</feature>
<gene>
    <name evidence="3" type="ORF">HF526_10320</name>
</gene>
<evidence type="ECO:0000313" key="4">
    <source>
        <dbReference type="Proteomes" id="UP000820669"/>
    </source>
</evidence>
<evidence type="ECO:0000256" key="1">
    <source>
        <dbReference type="SAM" id="MobiDB-lite"/>
    </source>
</evidence>
<dbReference type="Proteomes" id="UP000820669">
    <property type="component" value="Unassembled WGS sequence"/>
</dbReference>
<feature type="chain" id="PRO_5045657626" evidence="2">
    <location>
        <begin position="25"/>
        <end position="58"/>
    </location>
</feature>
<keyword evidence="4" id="KW-1185">Reference proteome</keyword>
<proteinExistence type="predicted"/>
<accession>A0ABX1S824</accession>
<organism evidence="3 4">
    <name type="scientific">Pseudonocardia acidicola</name>
    <dbReference type="NCBI Taxonomy" id="2724939"/>
    <lineage>
        <taxon>Bacteria</taxon>
        <taxon>Bacillati</taxon>
        <taxon>Actinomycetota</taxon>
        <taxon>Actinomycetes</taxon>
        <taxon>Pseudonocardiales</taxon>
        <taxon>Pseudonocardiaceae</taxon>
        <taxon>Pseudonocardia</taxon>
    </lineage>
</organism>
<comment type="caution">
    <text evidence="3">The sequence shown here is derived from an EMBL/GenBank/DDBJ whole genome shotgun (WGS) entry which is preliminary data.</text>
</comment>
<evidence type="ECO:0000313" key="3">
    <source>
        <dbReference type="EMBL" id="NMH97701.1"/>
    </source>
</evidence>
<reference evidence="3 4" key="1">
    <citation type="submission" date="2020-04" db="EMBL/GenBank/DDBJ databases">
        <authorList>
            <person name="Klaysubun C."/>
            <person name="Duangmal K."/>
            <person name="Lipun K."/>
        </authorList>
    </citation>
    <scope>NUCLEOTIDE SEQUENCE [LARGE SCALE GENOMIC DNA]</scope>
    <source>
        <strain evidence="3 4">K10HN5</strain>
    </source>
</reference>